<dbReference type="Proteomes" id="UP000273278">
    <property type="component" value="Chromosome"/>
</dbReference>
<dbReference type="Gene3D" id="3.40.50.10880">
    <property type="entry name" value="Uncharacterised protein PF01937, DUF89, domain 3"/>
    <property type="match status" value="1"/>
</dbReference>
<accession>A0A3G3IFD7</accession>
<dbReference type="PIRSF" id="PIRSF006593">
    <property type="entry name" value="UCP006593"/>
    <property type="match status" value="1"/>
</dbReference>
<dbReference type="InterPro" id="IPR036075">
    <property type="entry name" value="ARMT-1-like_metal-bd_sf"/>
</dbReference>
<name>A0A3G3IFD7_9ARCH</name>
<dbReference type="Pfam" id="PF01937">
    <property type="entry name" value="ARMT1-like_dom"/>
    <property type="match status" value="1"/>
</dbReference>
<organism evidence="2 3">
    <name type="scientific">Methanomethylophilus alvi</name>
    <dbReference type="NCBI Taxonomy" id="1291540"/>
    <lineage>
        <taxon>Archaea</taxon>
        <taxon>Methanobacteriati</taxon>
        <taxon>Thermoplasmatota</taxon>
        <taxon>Thermoplasmata</taxon>
        <taxon>Methanomassiliicoccales</taxon>
        <taxon>Methanomethylophilaceae</taxon>
        <taxon>Methanomethylophilus</taxon>
    </lineage>
</organism>
<reference evidence="2 3" key="1">
    <citation type="submission" date="2016-10" db="EMBL/GenBank/DDBJ databases">
        <title>Complete genome of the TMA-utilizing, human hosted archaeon Methanomethylophilus alvus Gen. nov, sp. nov., strain Mx-05, derived from a pure culture.</title>
        <authorList>
            <person name="Brugere J.-F."/>
            <person name="Ben Hania W."/>
            <person name="Chaudhary P.P."/>
            <person name="Gaci N."/>
            <person name="Borrel G."/>
            <person name="Cao Van Tuat L."/>
            <person name="Fardeau M.-L."/>
            <person name="Harris H.M.B."/>
            <person name="O'Toole P.W."/>
            <person name="Ollivier B."/>
        </authorList>
    </citation>
    <scope>NUCLEOTIDE SEQUENCE [LARGE SCALE GENOMIC DNA]</scope>
    <source>
        <strain evidence="2 3">Mx-05</strain>
    </source>
</reference>
<dbReference type="EMBL" id="CP017686">
    <property type="protein sequence ID" value="AYQ54264.1"/>
    <property type="molecule type" value="Genomic_DNA"/>
</dbReference>
<dbReference type="Gene3D" id="1.10.8.380">
    <property type="entry name" value="Uncharacterised protein PF01937, DUF89, domain 1"/>
    <property type="match status" value="1"/>
</dbReference>
<dbReference type="InterPro" id="IPR002791">
    <property type="entry name" value="ARMT1-like_metal-bd"/>
</dbReference>
<gene>
    <name evidence="2" type="ORF">BKD89_00310</name>
</gene>
<protein>
    <recommendedName>
        <fullName evidence="1">Damage-control phosphatase ARMT1-like metal-binding domain-containing protein</fullName>
    </recommendedName>
</protein>
<dbReference type="AlphaFoldDB" id="A0A3G3IFD7"/>
<dbReference type="Gene3D" id="1.10.285.20">
    <property type="entry name" value="Uncharacterised protein PF01937, DUF89, domain 2"/>
    <property type="match status" value="1"/>
</dbReference>
<dbReference type="InterPro" id="IPR014444">
    <property type="entry name" value="PH1575-like"/>
</dbReference>
<dbReference type="SUPFAM" id="SSF111321">
    <property type="entry name" value="AF1104-like"/>
    <property type="match status" value="1"/>
</dbReference>
<evidence type="ECO:0000313" key="3">
    <source>
        <dbReference type="Proteomes" id="UP000273278"/>
    </source>
</evidence>
<proteinExistence type="predicted"/>
<feature type="domain" description="Damage-control phosphatase ARMT1-like metal-binding" evidence="1">
    <location>
        <begin position="34"/>
        <end position="315"/>
    </location>
</feature>
<evidence type="ECO:0000313" key="2">
    <source>
        <dbReference type="EMBL" id="AYQ54264.1"/>
    </source>
</evidence>
<evidence type="ECO:0000259" key="1">
    <source>
        <dbReference type="Pfam" id="PF01937"/>
    </source>
</evidence>
<sequence length="321" mass="35052">MSVAIVGRITLLILKNEGAEMLFKASPVESRMKTHADCASCLMKRVLFQARLADNGTEFAAVQAGVREYARLMSPDISSAEIATHVHSAAYAAMGVSDPYLDMKLEADRVAEKYVPDAQSFIDSSEDRFAAAVRVSIVGNIMDFGMGIAIDSPDEFGRMFQSLLDQGVGSDQTEELRRLVEGCETVLYAFDNCGEDQFDRLLIREIRAMGKRVVGVVRGAPILNDVSLDDALRIGMDRELDRIVSTGGFCVGFSEGLMKEDLKEEMGRAGVLIAKGMANYESLSDMEVPLPVAYLLRAKCLPVASSLDVPVGTNVVRVEYR</sequence>